<sequence length="364" mass="39216">MAKIIISPSKYVQGSGELKSIKDHTKNLGKAFFIVSSENIIKMTKAVVEESFSGTEISLNFKIFDGECSKNQIDILRENLRNSNCDAVVGIGGGKILDIAKAISYYEEIPVVIVPTSASTDAPCSALSALYTDEGVFSRYLVLPKNPDLVLVDTEIISKAPARLLMAGVGDALSTYFEARACLKSNALNKAGGKMTRAAFAMAKLCYDILLEDGLKAKLAVENKVCTKAVENIIEANIYLSGIGFESCGLAAAHSIHNGFTLLKQCRHLLHGEKVAFGTIVQLVLENSSIEELEEVIGLCIDLGLPVTLEDMGVTEIKEEEIRNVAKASCADGEGVHNMPFKVNEEDVYAAILSADALGRLYKV</sequence>
<feature type="binding site" evidence="8">
    <location>
        <position position="171"/>
    </location>
    <ligand>
        <name>glycerol</name>
        <dbReference type="ChEBI" id="CHEBI:17754"/>
    </ligand>
</feature>
<dbReference type="PIRSF" id="PIRSF000112">
    <property type="entry name" value="Glycerol_dehydrogenase"/>
    <property type="match status" value="1"/>
</dbReference>
<evidence type="ECO:0000256" key="7">
    <source>
        <dbReference type="ARBA" id="ARBA00049006"/>
    </source>
</evidence>
<dbReference type="OrthoDB" id="5198708at2"/>
<dbReference type="SUPFAM" id="SSF56796">
    <property type="entry name" value="Dehydroquinate synthase-like"/>
    <property type="match status" value="1"/>
</dbReference>
<dbReference type="GO" id="GO:0046872">
    <property type="term" value="F:metal ion binding"/>
    <property type="evidence" value="ECO:0007669"/>
    <property type="project" value="UniProtKB-KW"/>
</dbReference>
<keyword evidence="3 10" id="KW-0520">NAD</keyword>
<organism evidence="12 13">
    <name type="scientific">Clostridium magnum DSM 2767</name>
    <dbReference type="NCBI Taxonomy" id="1121326"/>
    <lineage>
        <taxon>Bacteria</taxon>
        <taxon>Bacillati</taxon>
        <taxon>Bacillota</taxon>
        <taxon>Clostridia</taxon>
        <taxon>Eubacteriales</taxon>
        <taxon>Clostridiaceae</taxon>
        <taxon>Clostridium</taxon>
    </lineage>
</organism>
<dbReference type="Proteomes" id="UP000076603">
    <property type="component" value="Unassembled WGS sequence"/>
</dbReference>
<feature type="binding site" evidence="10">
    <location>
        <begin position="116"/>
        <end position="119"/>
    </location>
    <ligand>
        <name>NAD(+)</name>
        <dbReference type="ChEBI" id="CHEBI:57540"/>
    </ligand>
</feature>
<dbReference type="PANTHER" id="PTHR43616">
    <property type="entry name" value="GLYCEROL DEHYDROGENASE"/>
    <property type="match status" value="1"/>
</dbReference>
<dbReference type="GO" id="GO:0005829">
    <property type="term" value="C:cytosol"/>
    <property type="evidence" value="ECO:0007669"/>
    <property type="project" value="TreeGrafter"/>
</dbReference>
<dbReference type="GO" id="GO:0008888">
    <property type="term" value="F:glycerol dehydrogenase (NAD+) activity"/>
    <property type="evidence" value="ECO:0007669"/>
    <property type="project" value="UniProtKB-EC"/>
</dbReference>
<comment type="cofactor">
    <cofactor evidence="8">
        <name>Zn(2+)</name>
        <dbReference type="ChEBI" id="CHEBI:29105"/>
    </cofactor>
    <text evidence="8">Binds 1 zinc ion per subunit.</text>
</comment>
<evidence type="ECO:0000256" key="3">
    <source>
        <dbReference type="ARBA" id="ARBA00023027"/>
    </source>
</evidence>
<gene>
    <name evidence="12" type="primary">dhaD_3</name>
    <name evidence="12" type="ORF">CLMAG_56200</name>
</gene>
<proteinExistence type="predicted"/>
<feature type="binding site" evidence="8">
    <location>
        <position position="254"/>
    </location>
    <ligand>
        <name>glycerol</name>
        <dbReference type="ChEBI" id="CHEBI:17754"/>
    </ligand>
</feature>
<dbReference type="Gene3D" id="1.20.1090.10">
    <property type="entry name" value="Dehydroquinate synthase-like - alpha domain"/>
    <property type="match status" value="1"/>
</dbReference>
<evidence type="ECO:0000256" key="2">
    <source>
        <dbReference type="ARBA" id="ARBA00023002"/>
    </source>
</evidence>
<dbReference type="EMBL" id="LWAE01000011">
    <property type="protein sequence ID" value="KZL89134.1"/>
    <property type="molecule type" value="Genomic_DNA"/>
</dbReference>
<keyword evidence="8" id="KW-0862">Zinc</keyword>
<evidence type="ECO:0000313" key="12">
    <source>
        <dbReference type="EMBL" id="KZL89134.1"/>
    </source>
</evidence>
<evidence type="ECO:0000259" key="11">
    <source>
        <dbReference type="Pfam" id="PF00465"/>
    </source>
</evidence>
<dbReference type="CDD" id="cd08170">
    <property type="entry name" value="GlyDH"/>
    <property type="match status" value="1"/>
</dbReference>
<evidence type="ECO:0000256" key="6">
    <source>
        <dbReference type="ARBA" id="ARBA00040132"/>
    </source>
</evidence>
<feature type="binding site" evidence="8">
    <location>
        <position position="271"/>
    </location>
    <ligand>
        <name>glycerol</name>
        <dbReference type="ChEBI" id="CHEBI:17754"/>
    </ligand>
</feature>
<feature type="binding site" evidence="10">
    <location>
        <position position="127"/>
    </location>
    <ligand>
        <name>NAD(+)</name>
        <dbReference type="ChEBI" id="CHEBI:57540"/>
    </ligand>
</feature>
<dbReference type="Pfam" id="PF00465">
    <property type="entry name" value="Fe-ADH"/>
    <property type="match status" value="1"/>
</dbReference>
<evidence type="ECO:0000256" key="4">
    <source>
        <dbReference type="ARBA" id="ARBA00037918"/>
    </source>
</evidence>
<evidence type="ECO:0000256" key="5">
    <source>
        <dbReference type="ARBA" id="ARBA00039147"/>
    </source>
</evidence>
<comment type="caution">
    <text evidence="12">The sequence shown here is derived from an EMBL/GenBank/DDBJ whole genome shotgun (WGS) entry which is preliminary data.</text>
</comment>
<keyword evidence="2 12" id="KW-0560">Oxidoreductase</keyword>
<feature type="binding site" evidence="10">
    <location>
        <position position="131"/>
    </location>
    <ligand>
        <name>NAD(+)</name>
        <dbReference type="ChEBI" id="CHEBI:57540"/>
    </ligand>
</feature>
<comment type="catalytic activity">
    <reaction evidence="7">
        <text>glycerol + NAD(+) = dihydroxyacetone + NADH + H(+)</text>
        <dbReference type="Rhea" id="RHEA:13769"/>
        <dbReference type="ChEBI" id="CHEBI:15378"/>
        <dbReference type="ChEBI" id="CHEBI:16016"/>
        <dbReference type="ChEBI" id="CHEBI:17754"/>
        <dbReference type="ChEBI" id="CHEBI:57540"/>
        <dbReference type="ChEBI" id="CHEBI:57945"/>
        <dbReference type="EC" id="1.1.1.6"/>
    </reaction>
</comment>
<dbReference type="RefSeq" id="WP_066630106.1">
    <property type="nucleotide sequence ID" value="NZ_FQXL01000011.1"/>
</dbReference>
<dbReference type="NCBIfam" id="NF006941">
    <property type="entry name" value="PRK09423.1"/>
    <property type="match status" value="1"/>
</dbReference>
<evidence type="ECO:0000256" key="10">
    <source>
        <dbReference type="PIRSR" id="PIRSR000112-3"/>
    </source>
</evidence>
<dbReference type="AlphaFoldDB" id="A0A162QY08"/>
<evidence type="ECO:0000313" key="13">
    <source>
        <dbReference type="Proteomes" id="UP000076603"/>
    </source>
</evidence>
<comment type="pathway">
    <text evidence="4">Polyol metabolism; glycerol fermentation; glycerone phosphate from glycerol (oxidative route): step 1/2.</text>
</comment>
<name>A0A162QY08_9CLOT</name>
<evidence type="ECO:0000256" key="8">
    <source>
        <dbReference type="PIRSR" id="PIRSR000112-1"/>
    </source>
</evidence>
<feature type="binding site" evidence="10">
    <location>
        <position position="125"/>
    </location>
    <ligand>
        <name>NAD(+)</name>
        <dbReference type="ChEBI" id="CHEBI:57540"/>
    </ligand>
</feature>
<evidence type="ECO:0000256" key="1">
    <source>
        <dbReference type="ARBA" id="ARBA00022723"/>
    </source>
</evidence>
<keyword evidence="1 8" id="KW-0479">Metal-binding</keyword>
<evidence type="ECO:0000256" key="9">
    <source>
        <dbReference type="PIRSR" id="PIRSR000112-2"/>
    </source>
</evidence>
<accession>A0A162QY08</accession>
<dbReference type="InterPro" id="IPR001670">
    <property type="entry name" value="ADH_Fe/GldA"/>
</dbReference>
<feature type="binding site" evidence="10">
    <location>
        <begin position="94"/>
        <end position="98"/>
    </location>
    <ligand>
        <name>NAD(+)</name>
        <dbReference type="ChEBI" id="CHEBI:57540"/>
    </ligand>
</feature>
<dbReference type="PATRIC" id="fig|1121326.3.peg.5680"/>
<dbReference type="InterPro" id="IPR016205">
    <property type="entry name" value="Glycerol_DH"/>
</dbReference>
<dbReference type="PANTHER" id="PTHR43616:SF5">
    <property type="entry name" value="GLYCEROL DEHYDROGENASE 1"/>
    <property type="match status" value="1"/>
</dbReference>
<keyword evidence="13" id="KW-1185">Reference proteome</keyword>
<dbReference type="STRING" id="1121326.CLMAG_56200"/>
<reference evidence="12 13" key="1">
    <citation type="submission" date="2016-04" db="EMBL/GenBank/DDBJ databases">
        <title>Genome sequence of Clostridium magnum DSM 2767.</title>
        <authorList>
            <person name="Poehlein A."/>
            <person name="Uhlig R."/>
            <person name="Fischer R."/>
            <person name="Bahl H."/>
            <person name="Daniel R."/>
        </authorList>
    </citation>
    <scope>NUCLEOTIDE SEQUENCE [LARGE SCALE GENOMIC DNA]</scope>
    <source>
        <strain evidence="12 13">DSM 2767</strain>
    </source>
</reference>
<feature type="domain" description="Alcohol dehydrogenase iron-type/glycerol dehydrogenase GldA" evidence="11">
    <location>
        <begin position="8"/>
        <end position="154"/>
    </location>
</feature>
<dbReference type="EC" id="1.1.1.6" evidence="5"/>
<protein>
    <recommendedName>
        <fullName evidence="6">Glycerol dehydrogenase</fullName>
        <ecNumber evidence="5">1.1.1.6</ecNumber>
    </recommendedName>
</protein>
<dbReference type="Gene3D" id="3.40.50.1970">
    <property type="match status" value="1"/>
</dbReference>
<feature type="binding site" evidence="9">
    <location>
        <position position="121"/>
    </location>
    <ligand>
        <name>glycerol</name>
        <dbReference type="ChEBI" id="CHEBI:17754"/>
    </ligand>
</feature>